<dbReference type="Proteomes" id="UP000045840">
    <property type="component" value="Unassembled WGS sequence"/>
</dbReference>
<reference evidence="3 4" key="1">
    <citation type="submission" date="2015-03" db="EMBL/GenBank/DDBJ databases">
        <authorList>
            <consortium name="Pathogen Informatics"/>
            <person name="Murphy D."/>
        </authorList>
    </citation>
    <scope>NUCLEOTIDE SEQUENCE [LARGE SCALE GENOMIC DNA]</scope>
    <source>
        <strain evidence="4">type strain: CIP110230</strain>
        <strain evidence="3">Type strain: CIP110230</strain>
    </source>
</reference>
<dbReference type="EMBL" id="CQAZ01000044">
    <property type="protein sequence ID" value="CNI37342.1"/>
    <property type="molecule type" value="Genomic_DNA"/>
</dbReference>
<evidence type="ECO:0000313" key="2">
    <source>
        <dbReference type="EMBL" id="CNI37342.1"/>
    </source>
</evidence>
<reference evidence="5" key="3">
    <citation type="submission" date="2015-03" db="EMBL/GenBank/DDBJ databases">
        <authorList>
            <consortium name="Pathogen Informatics"/>
        </authorList>
    </citation>
    <scope>NUCLEOTIDE SEQUENCE [LARGE SCALE GENOMIC DNA]</scope>
    <source>
        <strain evidence="5">A125KOH2</strain>
    </source>
</reference>
<keyword evidence="4" id="KW-1185">Reference proteome</keyword>
<dbReference type="InterPro" id="IPR056925">
    <property type="entry name" value="ParE-like"/>
</dbReference>
<organism evidence="2 5">
    <name type="scientific">Yersinia pekkanenii</name>
    <dbReference type="NCBI Taxonomy" id="1288385"/>
    <lineage>
        <taxon>Bacteria</taxon>
        <taxon>Pseudomonadati</taxon>
        <taxon>Pseudomonadota</taxon>
        <taxon>Gammaproteobacteria</taxon>
        <taxon>Enterobacterales</taxon>
        <taxon>Yersiniaceae</taxon>
        <taxon>Yersinia</taxon>
    </lineage>
</organism>
<dbReference type="EMBL" id="CWJL01000008">
    <property type="protein sequence ID" value="CRY66658.1"/>
    <property type="molecule type" value="Genomic_DNA"/>
</dbReference>
<dbReference type="OrthoDB" id="6574458at2"/>
<sequence length="72" mass="8489">MTLSGNRIPLRIYIGATQILNRFGRGTIHPRRTHQHGYLSLRITHRWRLLSKDGGQHWEAMSHQRYNKELGV</sequence>
<accession>A0A0T9R0P6</accession>
<evidence type="ECO:0000313" key="4">
    <source>
        <dbReference type="Proteomes" id="UP000044625"/>
    </source>
</evidence>
<proteinExistence type="predicted"/>
<name>A0A0T9R0P6_9GAMM</name>
<dbReference type="Pfam" id="PF24732">
    <property type="entry name" value="ParE_like"/>
    <property type="match status" value="1"/>
</dbReference>
<protein>
    <recommendedName>
        <fullName evidence="1">ParE-like toxin domain-containing protein</fullName>
    </recommendedName>
</protein>
<gene>
    <name evidence="2" type="ORF">ERS008529_03833</name>
    <name evidence="3" type="ORF">ERS137968_01932</name>
</gene>
<evidence type="ECO:0000313" key="5">
    <source>
        <dbReference type="Proteomes" id="UP000045840"/>
    </source>
</evidence>
<feature type="domain" description="ParE-like toxin" evidence="1">
    <location>
        <begin position="12"/>
        <end position="68"/>
    </location>
</feature>
<dbReference type="AlphaFoldDB" id="A0A0T9R0P6"/>
<reference evidence="2" key="2">
    <citation type="submission" date="2015-03" db="EMBL/GenBank/DDBJ databases">
        <authorList>
            <person name="Murphy D."/>
        </authorList>
    </citation>
    <scope>NUCLEOTIDE SEQUENCE [LARGE SCALE GENOMIC DNA]</scope>
    <source>
        <strain evidence="2">A125KOH2</strain>
    </source>
</reference>
<dbReference type="Proteomes" id="UP000044625">
    <property type="component" value="Unassembled WGS sequence"/>
</dbReference>
<evidence type="ECO:0000313" key="3">
    <source>
        <dbReference type="EMBL" id="CRY66658.1"/>
    </source>
</evidence>
<dbReference type="STRING" id="1288385.ERS137968_01932"/>
<evidence type="ECO:0000259" key="1">
    <source>
        <dbReference type="Pfam" id="PF24732"/>
    </source>
</evidence>
<dbReference type="RefSeq" id="WP_049614706.1">
    <property type="nucleotide sequence ID" value="NZ_CAWMMU010000008.1"/>
</dbReference>